<evidence type="ECO:0000256" key="4">
    <source>
        <dbReference type="ARBA" id="ARBA00022801"/>
    </source>
</evidence>
<evidence type="ECO:0000256" key="5">
    <source>
        <dbReference type="ARBA" id="ARBA00023295"/>
    </source>
</evidence>
<keyword evidence="5" id="KW-0326">Glycosidase</keyword>
<dbReference type="GO" id="GO:0009254">
    <property type="term" value="P:peptidoglycan turnover"/>
    <property type="evidence" value="ECO:0007669"/>
    <property type="project" value="TreeGrafter"/>
</dbReference>
<dbReference type="Proteomes" id="UP000182264">
    <property type="component" value="Chromosome"/>
</dbReference>
<dbReference type="EMBL" id="CP015518">
    <property type="protein sequence ID" value="APG25539.1"/>
    <property type="molecule type" value="Genomic_DNA"/>
</dbReference>
<proteinExistence type="inferred from homology"/>
<dbReference type="EC" id="3.2.1.52" evidence="3"/>
<dbReference type="InterPro" id="IPR017853">
    <property type="entry name" value="GH"/>
</dbReference>
<dbReference type="SUPFAM" id="SSF51445">
    <property type="entry name" value="(Trans)glycosidases"/>
    <property type="match status" value="1"/>
</dbReference>
<evidence type="ECO:0000256" key="2">
    <source>
        <dbReference type="ARBA" id="ARBA00005336"/>
    </source>
</evidence>
<dbReference type="InterPro" id="IPR036962">
    <property type="entry name" value="Glyco_hydro_3_N_sf"/>
</dbReference>
<evidence type="ECO:0000256" key="1">
    <source>
        <dbReference type="ARBA" id="ARBA00001231"/>
    </source>
</evidence>
<keyword evidence="4 7" id="KW-0378">Hydrolase</keyword>
<evidence type="ECO:0000256" key="3">
    <source>
        <dbReference type="ARBA" id="ARBA00012663"/>
    </source>
</evidence>
<keyword evidence="8" id="KW-1185">Reference proteome</keyword>
<dbReference type="Gene3D" id="3.20.20.300">
    <property type="entry name" value="Glycoside hydrolase, family 3, N-terminal domain"/>
    <property type="match status" value="1"/>
</dbReference>
<protein>
    <recommendedName>
        <fullName evidence="3">beta-N-acetylhexosaminidase</fullName>
        <ecNumber evidence="3">3.2.1.52</ecNumber>
    </recommendedName>
</protein>
<evidence type="ECO:0000259" key="6">
    <source>
        <dbReference type="Pfam" id="PF00933"/>
    </source>
</evidence>
<dbReference type="RefSeq" id="WP_072287380.1">
    <property type="nucleotide sequence ID" value="NZ_CP015455.1"/>
</dbReference>
<comment type="similarity">
    <text evidence="2">Belongs to the glycosyl hydrolase 3 family.</text>
</comment>
<dbReference type="PANTHER" id="PTHR30480:SF13">
    <property type="entry name" value="BETA-HEXOSAMINIDASE"/>
    <property type="match status" value="1"/>
</dbReference>
<gene>
    <name evidence="7" type="ORF">A7E75_11295</name>
</gene>
<name>A0A1L3GI24_SYNAC</name>
<evidence type="ECO:0000313" key="8">
    <source>
        <dbReference type="Proteomes" id="UP000182264"/>
    </source>
</evidence>
<dbReference type="OrthoDB" id="9781691at2"/>
<reference evidence="7 8" key="1">
    <citation type="journal article" date="2017" name="Genome Announc.">
        <title>Complete Genome Sequences of Two Acetylene-Fermenting Pelobacter acetylenicus Strains.</title>
        <authorList>
            <person name="Sutton J.M."/>
            <person name="Baesman S.M."/>
            <person name="Fierst J.L."/>
            <person name="Poret-Peterson A.T."/>
            <person name="Oremland R.S."/>
            <person name="Dunlap D.S."/>
            <person name="Akob D.M."/>
        </authorList>
    </citation>
    <scope>NUCLEOTIDE SEQUENCE [LARGE SCALE GENOMIC DNA]</scope>
    <source>
        <strain evidence="7 8">DSM 3247</strain>
    </source>
</reference>
<dbReference type="PANTHER" id="PTHR30480">
    <property type="entry name" value="BETA-HEXOSAMINIDASE-RELATED"/>
    <property type="match status" value="1"/>
</dbReference>
<dbReference type="STRING" id="29542.A6070_05310"/>
<dbReference type="GO" id="GO:0005975">
    <property type="term" value="P:carbohydrate metabolic process"/>
    <property type="evidence" value="ECO:0007669"/>
    <property type="project" value="InterPro"/>
</dbReference>
<dbReference type="InterPro" id="IPR050226">
    <property type="entry name" value="NagZ_Beta-hexosaminidase"/>
</dbReference>
<dbReference type="GO" id="GO:0004563">
    <property type="term" value="F:beta-N-acetylhexosaminidase activity"/>
    <property type="evidence" value="ECO:0007669"/>
    <property type="project" value="UniProtKB-EC"/>
</dbReference>
<dbReference type="AlphaFoldDB" id="A0A1L3GI24"/>
<feature type="domain" description="Glycoside hydrolase family 3 N-terminal" evidence="6">
    <location>
        <begin position="46"/>
        <end position="374"/>
    </location>
</feature>
<comment type="catalytic activity">
    <reaction evidence="1">
        <text>Hydrolysis of terminal non-reducing N-acetyl-D-hexosamine residues in N-acetyl-beta-D-hexosaminides.</text>
        <dbReference type="EC" id="3.2.1.52"/>
    </reaction>
</comment>
<sequence>MFRSIPAKFRYPVGILIGLILLILSVQAVPAIKKLAGPAAGAELPLGQLLMVGFAGSVLDENHPILEDIRSRHLGGVILFNYGPSADHPAGNIVSPEQLRSLTAQLQKAAGTVPVLIAIDQEGGRIVRLKEEFGFPATVSAASLGKINDPALTRKRSDAIALSLQQVGINLNLGPVVDLNSNPDNPVIGKLERSFSADPAVVVIHAREYIRAHHRRGILCSLKHFPGHGSSTGDSHQGFVDVTASWSAKELDPFRTLIDENLADTVLTAHVFNATLDAGAPATLSKKTVDGLLRKHLGFSGVVLSDDLTMGAIADHYSLEETVEKALNAGVDMLLLADNHPDTTRRMLSILHKLIDSGRVSRQRIEQSLQRIAALKERLQARPTE</sequence>
<dbReference type="InterPro" id="IPR001764">
    <property type="entry name" value="Glyco_hydro_3_N"/>
</dbReference>
<dbReference type="Pfam" id="PF00933">
    <property type="entry name" value="Glyco_hydro_3"/>
    <property type="match status" value="1"/>
</dbReference>
<organism evidence="7 8">
    <name type="scientific">Syntrophotalea acetylenica</name>
    <name type="common">Pelobacter acetylenicus</name>
    <dbReference type="NCBI Taxonomy" id="29542"/>
    <lineage>
        <taxon>Bacteria</taxon>
        <taxon>Pseudomonadati</taxon>
        <taxon>Thermodesulfobacteriota</taxon>
        <taxon>Desulfuromonadia</taxon>
        <taxon>Desulfuromonadales</taxon>
        <taxon>Syntrophotaleaceae</taxon>
        <taxon>Syntrophotalea</taxon>
    </lineage>
</organism>
<evidence type="ECO:0000313" key="7">
    <source>
        <dbReference type="EMBL" id="APG25539.1"/>
    </source>
</evidence>
<dbReference type="KEGG" id="pace:A6070_05310"/>
<accession>A0A1L3GI24</accession>